<accession>A0ABU0LL25</accession>
<feature type="region of interest" description="Disordered" evidence="1">
    <location>
        <begin position="251"/>
        <end position="314"/>
    </location>
</feature>
<feature type="transmembrane region" description="Helical" evidence="2">
    <location>
        <begin position="12"/>
        <end position="32"/>
    </location>
</feature>
<dbReference type="EMBL" id="JAUSVR010000001">
    <property type="protein sequence ID" value="MDQ0509407.1"/>
    <property type="molecule type" value="Genomic_DNA"/>
</dbReference>
<proteinExistence type="predicted"/>
<keyword evidence="4" id="KW-1185">Reference proteome</keyword>
<feature type="region of interest" description="Disordered" evidence="1">
    <location>
        <begin position="105"/>
        <end position="215"/>
    </location>
</feature>
<keyword evidence="2" id="KW-0812">Transmembrane</keyword>
<evidence type="ECO:0000256" key="1">
    <source>
        <dbReference type="SAM" id="MobiDB-lite"/>
    </source>
</evidence>
<reference evidence="3 4" key="1">
    <citation type="submission" date="2023-07" db="EMBL/GenBank/DDBJ databases">
        <title>Genomic Encyclopedia of Type Strains, Phase IV (KMG-IV): sequencing the most valuable type-strain genomes for metagenomic binning, comparative biology and taxonomic classification.</title>
        <authorList>
            <person name="Goeker M."/>
        </authorList>
    </citation>
    <scope>NUCLEOTIDE SEQUENCE [LARGE SCALE GENOMIC DNA]</scope>
    <source>
        <strain evidence="3 4">DSM 15561</strain>
    </source>
</reference>
<dbReference type="Proteomes" id="UP001235094">
    <property type="component" value="Unassembled WGS sequence"/>
</dbReference>
<feature type="compositionally biased region" description="Low complexity" evidence="1">
    <location>
        <begin position="251"/>
        <end position="272"/>
    </location>
</feature>
<gene>
    <name evidence="3" type="ORF">QOZ99_000284</name>
</gene>
<organism evidence="3 4">
    <name type="scientific">Ancylobacter amanitiformis</name>
    <dbReference type="NCBI Taxonomy" id="217069"/>
    <lineage>
        <taxon>Bacteria</taxon>
        <taxon>Pseudomonadati</taxon>
        <taxon>Pseudomonadota</taxon>
        <taxon>Alphaproteobacteria</taxon>
        <taxon>Hyphomicrobiales</taxon>
        <taxon>Xanthobacteraceae</taxon>
        <taxon>Ancylobacter</taxon>
    </lineage>
</organism>
<feature type="compositionally biased region" description="Low complexity" evidence="1">
    <location>
        <begin position="161"/>
        <end position="178"/>
    </location>
</feature>
<evidence type="ECO:0000313" key="3">
    <source>
        <dbReference type="EMBL" id="MDQ0509407.1"/>
    </source>
</evidence>
<keyword evidence="2" id="KW-1133">Transmembrane helix</keyword>
<feature type="compositionally biased region" description="Pro residues" evidence="1">
    <location>
        <begin position="138"/>
        <end position="154"/>
    </location>
</feature>
<keyword evidence="2" id="KW-0472">Membrane</keyword>
<evidence type="ECO:0000313" key="4">
    <source>
        <dbReference type="Proteomes" id="UP001235094"/>
    </source>
</evidence>
<evidence type="ECO:0008006" key="5">
    <source>
        <dbReference type="Google" id="ProtNLM"/>
    </source>
</evidence>
<feature type="compositionally biased region" description="Low complexity" evidence="1">
    <location>
        <begin position="124"/>
        <end position="137"/>
    </location>
</feature>
<dbReference type="RefSeq" id="WP_306888092.1">
    <property type="nucleotide sequence ID" value="NZ_JAUSVR010000001.1"/>
</dbReference>
<sequence>MLDSLMTANSNSGLLLVAGGVLLLILLVVLLGRRKRRQAHTLAVGHRLAIVDQVPIDETRRLVLIQRDDIQHLVILGGGSDFLVESGIPTARTHAAARIHDAAHPPAPALAQPPAQPPAPIPAIAPLDPTPEFARPAPVRPAPPRAAAEPPPRPLDMTSTPLAPVQATPAAARAPSGPDIVRQRATPQARPEPATRGEPALEPPPPPPPSDQVVRVAIKVDPQSGGMAEQLEEALRRPTNLPNPLRGLAAAGAAAAPATPARAAPEIPPITAGPEGDVAPIPEVLPPAAAGPSESRTPEVLSPSAIDRPAGPIDDSFEAEMASLLGRARRGT</sequence>
<protein>
    <recommendedName>
        <fullName evidence="5">Flagellar biosynthesis protein FliO</fullName>
    </recommendedName>
</protein>
<feature type="compositionally biased region" description="Pro residues" evidence="1">
    <location>
        <begin position="201"/>
        <end position="210"/>
    </location>
</feature>
<evidence type="ECO:0000256" key="2">
    <source>
        <dbReference type="SAM" id="Phobius"/>
    </source>
</evidence>
<feature type="compositionally biased region" description="Pro residues" evidence="1">
    <location>
        <begin position="114"/>
        <end position="123"/>
    </location>
</feature>
<comment type="caution">
    <text evidence="3">The sequence shown here is derived from an EMBL/GenBank/DDBJ whole genome shotgun (WGS) entry which is preliminary data.</text>
</comment>
<name>A0ABU0LL25_9HYPH</name>